<dbReference type="CDD" id="cd00609">
    <property type="entry name" value="AAT_like"/>
    <property type="match status" value="1"/>
</dbReference>
<dbReference type="InterPro" id="IPR015421">
    <property type="entry name" value="PyrdxlP-dep_Trfase_major"/>
</dbReference>
<reference evidence="9 10" key="1">
    <citation type="submission" date="2017-04" db="EMBL/GenBank/DDBJ databases">
        <authorList>
            <person name="Afonso C.L."/>
            <person name="Miller P.J."/>
            <person name="Scott M.A."/>
            <person name="Spackman E."/>
            <person name="Goraichik I."/>
            <person name="Dimitrov K.M."/>
            <person name="Suarez D.L."/>
            <person name="Swayne D.E."/>
        </authorList>
    </citation>
    <scope>NUCLEOTIDE SEQUENCE [LARGE SCALE GENOMIC DNA]</scope>
    <source>
        <strain evidence="9 10">11</strain>
    </source>
</reference>
<keyword evidence="10" id="KW-1185">Reference proteome</keyword>
<keyword evidence="4" id="KW-0663">Pyridoxal phosphate</keyword>
<dbReference type="PROSITE" id="PS50949">
    <property type="entry name" value="HTH_GNTR"/>
    <property type="match status" value="1"/>
</dbReference>
<evidence type="ECO:0000259" key="8">
    <source>
        <dbReference type="PROSITE" id="PS50949"/>
    </source>
</evidence>
<evidence type="ECO:0000256" key="3">
    <source>
        <dbReference type="ARBA" id="ARBA00022576"/>
    </source>
</evidence>
<evidence type="ECO:0000256" key="2">
    <source>
        <dbReference type="ARBA" id="ARBA00005384"/>
    </source>
</evidence>
<dbReference type="GO" id="GO:0003700">
    <property type="term" value="F:DNA-binding transcription factor activity"/>
    <property type="evidence" value="ECO:0007669"/>
    <property type="project" value="InterPro"/>
</dbReference>
<dbReference type="STRING" id="1852522.SAMN06295960_3153"/>
<dbReference type="PRINTS" id="PR00035">
    <property type="entry name" value="HTHGNTR"/>
</dbReference>
<dbReference type="GO" id="GO:0008483">
    <property type="term" value="F:transaminase activity"/>
    <property type="evidence" value="ECO:0007669"/>
    <property type="project" value="UniProtKB-KW"/>
</dbReference>
<dbReference type="Proteomes" id="UP000193834">
    <property type="component" value="Unassembled WGS sequence"/>
</dbReference>
<comment type="cofactor">
    <cofactor evidence="1">
        <name>pyridoxal 5'-phosphate</name>
        <dbReference type="ChEBI" id="CHEBI:597326"/>
    </cofactor>
</comment>
<dbReference type="SMART" id="SM00345">
    <property type="entry name" value="HTH_GNTR"/>
    <property type="match status" value="1"/>
</dbReference>
<evidence type="ECO:0000256" key="4">
    <source>
        <dbReference type="ARBA" id="ARBA00022898"/>
    </source>
</evidence>
<gene>
    <name evidence="9" type="ORF">SAMN06295960_3153</name>
</gene>
<keyword evidence="5" id="KW-0805">Transcription regulation</keyword>
<evidence type="ECO:0000256" key="1">
    <source>
        <dbReference type="ARBA" id="ARBA00001933"/>
    </source>
</evidence>
<dbReference type="GO" id="GO:0003677">
    <property type="term" value="F:DNA binding"/>
    <property type="evidence" value="ECO:0007669"/>
    <property type="project" value="UniProtKB-KW"/>
</dbReference>
<accession>A0A1X7LAB8</accession>
<evidence type="ECO:0000256" key="7">
    <source>
        <dbReference type="ARBA" id="ARBA00023163"/>
    </source>
</evidence>
<dbReference type="GO" id="GO:0030170">
    <property type="term" value="F:pyridoxal phosphate binding"/>
    <property type="evidence" value="ECO:0007669"/>
    <property type="project" value="InterPro"/>
</dbReference>
<dbReference type="SUPFAM" id="SSF46785">
    <property type="entry name" value="Winged helix' DNA-binding domain"/>
    <property type="match status" value="1"/>
</dbReference>
<dbReference type="Gene3D" id="3.40.640.10">
    <property type="entry name" value="Type I PLP-dependent aspartate aminotransferase-like (Major domain)"/>
    <property type="match status" value="1"/>
</dbReference>
<dbReference type="Pfam" id="PF00155">
    <property type="entry name" value="Aminotran_1_2"/>
    <property type="match status" value="1"/>
</dbReference>
<keyword evidence="3" id="KW-0032">Aminotransferase</keyword>
<evidence type="ECO:0000256" key="5">
    <source>
        <dbReference type="ARBA" id="ARBA00023015"/>
    </source>
</evidence>
<dbReference type="PANTHER" id="PTHR46577:SF1">
    <property type="entry name" value="HTH-TYPE TRANSCRIPTIONAL REGULATORY PROTEIN GABR"/>
    <property type="match status" value="1"/>
</dbReference>
<dbReference type="Gene3D" id="3.90.1150.10">
    <property type="entry name" value="Aspartate Aminotransferase, domain 1"/>
    <property type="match status" value="1"/>
</dbReference>
<dbReference type="InterPro" id="IPR015422">
    <property type="entry name" value="PyrdxlP-dep_Trfase_small"/>
</dbReference>
<dbReference type="PANTHER" id="PTHR46577">
    <property type="entry name" value="HTH-TYPE TRANSCRIPTIONAL REGULATORY PROTEIN GABR"/>
    <property type="match status" value="1"/>
</dbReference>
<dbReference type="InterPro" id="IPR015424">
    <property type="entry name" value="PyrdxlP-dep_Trfase"/>
</dbReference>
<dbReference type="InterPro" id="IPR051446">
    <property type="entry name" value="HTH_trans_reg/aminotransferase"/>
</dbReference>
<dbReference type="InterPro" id="IPR004839">
    <property type="entry name" value="Aminotransferase_I/II_large"/>
</dbReference>
<dbReference type="SUPFAM" id="SSF53383">
    <property type="entry name" value="PLP-dependent transferases"/>
    <property type="match status" value="1"/>
</dbReference>
<dbReference type="InterPro" id="IPR036390">
    <property type="entry name" value="WH_DNA-bd_sf"/>
</dbReference>
<protein>
    <submittedName>
        <fullName evidence="9">Transcriptional regulator, GntR family</fullName>
    </submittedName>
</protein>
<proteinExistence type="inferred from homology"/>
<sequence>MMFNDFKLIGDRPVYIQVKDYLQKMIAQGGLLADQKLPSTRELSELLHVSRNTVIAAYTSLEDEGFIYTIRGKGSFAAAVIPARRCHEPSHDLKLDWKQRLSGTAQLADELDLMKRGIRAAKGTISFTSIAPDEKLFDLDQVKRAFLDRMSIEGDVLLNYGYAKGYKPLMEYLLQYMENKGVNVSGKDLLITNGFTEGFELVLSALQKRHGTVLCENPTHNTAIKNLKLHGYDITGIEMESDGICLDKVEQALQEQSFDFAFLIPSYHNPTGIVMSPEKRVKLIELMTAYQIPIVEDGFNEELRYSGAHVAPLIASAGASNNVVYIGSFSKVLFPGIRVGWILADHELIYYLESIKRARSIHTSTLDQSLLYQYLLNGNLDKYLKRARAEYKRKYEWTKQCIEEHIPCKRVSGDGGLHVFVEFEQGFKTRELLKMCSERGVIFTPGDNFYTDGTGQHTMRLGFSRVADEDISQGIRIIGQAAAQLMG</sequence>
<organism evidence="9 10">
    <name type="scientific">Paenibacillus aquistagni</name>
    <dbReference type="NCBI Taxonomy" id="1852522"/>
    <lineage>
        <taxon>Bacteria</taxon>
        <taxon>Bacillati</taxon>
        <taxon>Bacillota</taxon>
        <taxon>Bacilli</taxon>
        <taxon>Bacillales</taxon>
        <taxon>Paenibacillaceae</taxon>
        <taxon>Paenibacillus</taxon>
    </lineage>
</organism>
<dbReference type="InterPro" id="IPR000524">
    <property type="entry name" value="Tscrpt_reg_HTH_GntR"/>
</dbReference>
<name>A0A1X7LAB8_9BACL</name>
<dbReference type="InterPro" id="IPR036388">
    <property type="entry name" value="WH-like_DNA-bd_sf"/>
</dbReference>
<evidence type="ECO:0000313" key="9">
    <source>
        <dbReference type="EMBL" id="SMG50695.1"/>
    </source>
</evidence>
<dbReference type="EMBL" id="FXAZ01000004">
    <property type="protein sequence ID" value="SMG50695.1"/>
    <property type="molecule type" value="Genomic_DNA"/>
</dbReference>
<feature type="domain" description="HTH gntR-type" evidence="8">
    <location>
        <begin position="12"/>
        <end position="80"/>
    </location>
</feature>
<keyword evidence="7" id="KW-0804">Transcription</keyword>
<dbReference type="AlphaFoldDB" id="A0A1X7LAB8"/>
<evidence type="ECO:0000313" key="10">
    <source>
        <dbReference type="Proteomes" id="UP000193834"/>
    </source>
</evidence>
<evidence type="ECO:0000256" key="6">
    <source>
        <dbReference type="ARBA" id="ARBA00023125"/>
    </source>
</evidence>
<dbReference type="Gene3D" id="1.10.10.10">
    <property type="entry name" value="Winged helix-like DNA-binding domain superfamily/Winged helix DNA-binding domain"/>
    <property type="match status" value="1"/>
</dbReference>
<comment type="similarity">
    <text evidence="2">In the C-terminal section; belongs to the class-I pyridoxal-phosphate-dependent aminotransferase family.</text>
</comment>
<keyword evidence="3" id="KW-0808">Transferase</keyword>
<keyword evidence="6" id="KW-0238">DNA-binding</keyword>
<dbReference type="Pfam" id="PF00392">
    <property type="entry name" value="GntR"/>
    <property type="match status" value="1"/>
</dbReference>
<dbReference type="CDD" id="cd07377">
    <property type="entry name" value="WHTH_GntR"/>
    <property type="match status" value="1"/>
</dbReference>